<dbReference type="Gene3D" id="3.80.10.10">
    <property type="entry name" value="Ribonuclease Inhibitor"/>
    <property type="match status" value="1"/>
</dbReference>
<keyword evidence="2" id="KW-1185">Reference proteome</keyword>
<organism evidence="1 2">
    <name type="scientific">Rhizophagus clarus</name>
    <dbReference type="NCBI Taxonomy" id="94130"/>
    <lineage>
        <taxon>Eukaryota</taxon>
        <taxon>Fungi</taxon>
        <taxon>Fungi incertae sedis</taxon>
        <taxon>Mucoromycota</taxon>
        <taxon>Glomeromycotina</taxon>
        <taxon>Glomeromycetes</taxon>
        <taxon>Glomerales</taxon>
        <taxon>Glomeraceae</taxon>
        <taxon>Rhizophagus</taxon>
    </lineage>
</organism>
<dbReference type="EMBL" id="BEXD01004059">
    <property type="protein sequence ID" value="GBC06231.1"/>
    <property type="molecule type" value="Genomic_DNA"/>
</dbReference>
<sequence>MSLLFSDCLNEIFEYLENDNISLHSCLLVNRLWCEVSVRILWRNIWNYNNRTYNTLISCLPNESKEILSKNGIIISTSKFPIFNYASFCKILSINRVHHKIEQLLKNQRYSQDKINLVIQEIFKMFAKQISSLKQLDISLTSSWQSNFIFCLGAKDCLENLTKLYCRSSIDQLSQICHNISLLDILVDSYISNGLSDFISVQKNLKYFVITLSCYDLTDNELTNIIPSLMIKLPNTLIKLDLNGRQQHYISLSLVANFSNLQELVLSFGYRECFEDFEKLQYANFPKLQILKIEKACPRYKFLINFLENNGNNLKEIYIGDIRRGCSDNSLNLAIAKFCSNLRKLSTGIKINELETLKIIFNSCQNLESINIWCGGEFLREKDALDTVVKYSQNVRKLILYNQSDLQFKLLSKQQLETFFINWANHKPQKSLSLMVVNYDTSNLDTNDMINNYSELGVIKEFHAIVQSHFVWTEMYNNFL</sequence>
<proteinExistence type="predicted"/>
<dbReference type="AlphaFoldDB" id="A0A2Z6RVC7"/>
<evidence type="ECO:0008006" key="3">
    <source>
        <dbReference type="Google" id="ProtNLM"/>
    </source>
</evidence>
<dbReference type="Proteomes" id="UP000247702">
    <property type="component" value="Unassembled WGS sequence"/>
</dbReference>
<dbReference type="SUPFAM" id="SSF52047">
    <property type="entry name" value="RNI-like"/>
    <property type="match status" value="1"/>
</dbReference>
<comment type="caution">
    <text evidence="1">The sequence shown here is derived from an EMBL/GenBank/DDBJ whole genome shotgun (WGS) entry which is preliminary data.</text>
</comment>
<gene>
    <name evidence="1" type="ORF">RclHR1_00670023</name>
</gene>
<reference evidence="1 2" key="1">
    <citation type="submission" date="2017-11" db="EMBL/GenBank/DDBJ databases">
        <title>The genome of Rhizophagus clarus HR1 reveals common genetic basis of auxotrophy among arbuscular mycorrhizal fungi.</title>
        <authorList>
            <person name="Kobayashi Y."/>
        </authorList>
    </citation>
    <scope>NUCLEOTIDE SEQUENCE [LARGE SCALE GENOMIC DNA]</scope>
    <source>
        <strain evidence="1 2">HR1</strain>
    </source>
</reference>
<dbReference type="InterPro" id="IPR032675">
    <property type="entry name" value="LRR_dom_sf"/>
</dbReference>
<accession>A0A2Z6RVC7</accession>
<evidence type="ECO:0000313" key="2">
    <source>
        <dbReference type="Proteomes" id="UP000247702"/>
    </source>
</evidence>
<name>A0A2Z6RVC7_9GLOM</name>
<protein>
    <recommendedName>
        <fullName evidence="3">F-box domain-containing protein</fullName>
    </recommendedName>
</protein>
<evidence type="ECO:0000313" key="1">
    <source>
        <dbReference type="EMBL" id="GBC06231.1"/>
    </source>
</evidence>